<dbReference type="OrthoDB" id="1149272at2"/>
<evidence type="ECO:0000313" key="3">
    <source>
        <dbReference type="Proteomes" id="UP000308713"/>
    </source>
</evidence>
<evidence type="ECO:0000256" key="1">
    <source>
        <dbReference type="SAM" id="Coils"/>
    </source>
</evidence>
<comment type="caution">
    <text evidence="2">The sequence shown here is derived from an EMBL/GenBank/DDBJ whole genome shotgun (WGS) entry which is preliminary data.</text>
</comment>
<dbReference type="EMBL" id="VDCS01000005">
    <property type="protein sequence ID" value="TNJ45397.1"/>
    <property type="molecule type" value="Genomic_DNA"/>
</dbReference>
<keyword evidence="1" id="KW-0175">Coiled coil</keyword>
<reference evidence="2 3" key="1">
    <citation type="submission" date="2019-05" db="EMBL/GenBank/DDBJ databases">
        <title>Tamlana fucoidanivorans sp. nov., isolated from the surface of algae collected from Fujian province in China.</title>
        <authorList>
            <person name="Li J."/>
        </authorList>
    </citation>
    <scope>NUCLEOTIDE SEQUENCE [LARGE SCALE GENOMIC DNA]</scope>
    <source>
        <strain evidence="2 3">CW2-9</strain>
    </source>
</reference>
<dbReference type="Proteomes" id="UP000308713">
    <property type="component" value="Unassembled WGS sequence"/>
</dbReference>
<proteinExistence type="predicted"/>
<name>A0A5C4SMS1_9FLAO</name>
<organism evidence="2 3">
    <name type="scientific">Allotamlana fucoidanivorans</name>
    <dbReference type="NCBI Taxonomy" id="2583814"/>
    <lineage>
        <taxon>Bacteria</taxon>
        <taxon>Pseudomonadati</taxon>
        <taxon>Bacteroidota</taxon>
        <taxon>Flavobacteriia</taxon>
        <taxon>Flavobacteriales</taxon>
        <taxon>Flavobacteriaceae</taxon>
        <taxon>Allotamlana</taxon>
    </lineage>
</organism>
<evidence type="ECO:0000313" key="2">
    <source>
        <dbReference type="EMBL" id="TNJ45397.1"/>
    </source>
</evidence>
<gene>
    <name evidence="2" type="ORF">FGF67_06720</name>
</gene>
<protein>
    <submittedName>
        <fullName evidence="2">Uncharacterized protein</fullName>
    </submittedName>
</protein>
<feature type="coiled-coil region" evidence="1">
    <location>
        <begin position="7"/>
        <end position="34"/>
    </location>
</feature>
<dbReference type="AlphaFoldDB" id="A0A5C4SMS1"/>
<keyword evidence="3" id="KW-1185">Reference proteome</keyword>
<sequence>MKIYHNLESVERDLKILNLERKIALEELKHLKKDYEDSVKLPQWLQTGVELGSKLSTFLFLRKLFKR</sequence>
<dbReference type="RefSeq" id="WP_139696016.1">
    <property type="nucleotide sequence ID" value="NZ_CP074074.1"/>
</dbReference>
<accession>A0A5C4SMS1</accession>